<reference evidence="4" key="3">
    <citation type="journal article" date="2008" name="Nucleic Acids Res.">
        <title>The rice annotation project database (RAP-DB): 2008 update.</title>
        <authorList>
            <consortium name="The rice annotation project (RAP)"/>
        </authorList>
    </citation>
    <scope>GENOME REANNOTATION</scope>
    <source>
        <strain evidence="4">cv. Nipponbare</strain>
    </source>
</reference>
<dbReference type="PANTHER" id="PTHR36140:SF9">
    <property type="entry name" value="F-BOX DOMAIN CONTAINING PROTEIN"/>
    <property type="match status" value="1"/>
</dbReference>
<evidence type="ECO:0000313" key="3">
    <source>
        <dbReference type="EMBL" id="BAB89527.1"/>
    </source>
</evidence>
<feature type="domain" description="DUF7595" evidence="1">
    <location>
        <begin position="168"/>
        <end position="211"/>
    </location>
</feature>
<dbReference type="InterPro" id="IPR036047">
    <property type="entry name" value="F-box-like_dom_sf"/>
</dbReference>
<dbReference type="Proteomes" id="UP000000763">
    <property type="component" value="Chromosome 1"/>
</dbReference>
<dbReference type="EMBL" id="AP003249">
    <property type="protein sequence ID" value="BAB89527.1"/>
    <property type="molecule type" value="Genomic_DNA"/>
</dbReference>
<dbReference type="Gene3D" id="1.20.1280.50">
    <property type="match status" value="1"/>
</dbReference>
<reference evidence="2" key="1">
    <citation type="journal article" date="2002" name="Nature">
        <title>The genome sequence and structure of rice chromosome 1.</title>
        <authorList>
            <person name="Sasaki T."/>
            <person name="Matsumoto T."/>
            <person name="Yamamoto K."/>
            <person name="Sakata K."/>
            <person name="Baba T."/>
            <person name="Katayose Y."/>
            <person name="Wu J."/>
            <person name="Niimura Y."/>
            <person name="Cheng Z."/>
            <person name="Nagamura Y."/>
            <person name="Antonio B.A."/>
            <person name="Kanamori H."/>
            <person name="Hosokawa S."/>
            <person name="Masukawa M."/>
            <person name="Arikawa K."/>
            <person name="Chiden Y."/>
            <person name="Hayashi M."/>
            <person name="Okamoto M."/>
            <person name="Ando T."/>
            <person name="Aoki H."/>
            <person name="Arita K."/>
            <person name="Hamada M."/>
            <person name="Harada C."/>
            <person name="Hijishita S."/>
            <person name="Honda M."/>
            <person name="Ichikawa Y."/>
            <person name="Idonuma A."/>
            <person name="Iijima M."/>
            <person name="Ikeda M."/>
            <person name="Ikeno M."/>
            <person name="Itoh S."/>
            <person name="Itoh T."/>
            <person name="Itoh Y."/>
            <person name="Itoh Y."/>
            <person name="Iwabuchi A."/>
            <person name="Kamiya K."/>
            <person name="Karasawa W."/>
            <person name="Katagiri S."/>
            <person name="Kikuta A."/>
            <person name="Kobayashi N."/>
            <person name="Kono I."/>
            <person name="Machita K."/>
            <person name="Maehara T."/>
            <person name="Mizuno H."/>
            <person name="Mizubayashi T."/>
            <person name="Mukai Y."/>
            <person name="Nagasaki H."/>
            <person name="Nakashima M."/>
            <person name="Nakama Y."/>
            <person name="Nakamichi Y."/>
            <person name="Nakamura M."/>
            <person name="Namiki N."/>
            <person name="Negishi M."/>
            <person name="Ohta I."/>
            <person name="Ono N."/>
            <person name="Saji S."/>
            <person name="Sakai K."/>
            <person name="Shibata M."/>
            <person name="Shimokawa T."/>
            <person name="Shomura A."/>
            <person name="Song J."/>
            <person name="Takazaki Y."/>
            <person name="Terasawa K."/>
            <person name="Tsuji K."/>
            <person name="Waki K."/>
            <person name="Yamagata H."/>
            <person name="Yamane H."/>
            <person name="Yoshiki S."/>
            <person name="Yoshihara R."/>
            <person name="Yukawa K."/>
            <person name="Zhong H."/>
            <person name="Iwama H."/>
            <person name="Endo T."/>
            <person name="Ito H."/>
            <person name="Hahn J.H."/>
            <person name="Kim H.I."/>
            <person name="Eun M.Y."/>
            <person name="Yano M."/>
            <person name="Jiang J."/>
            <person name="Gojobori T."/>
        </authorList>
    </citation>
    <scope>NUCLEOTIDE SEQUENCE</scope>
</reference>
<accession>Q943G2</accession>
<proteinExistence type="predicted"/>
<dbReference type="AlphaFoldDB" id="Q943G2"/>
<dbReference type="Pfam" id="PF24523">
    <property type="entry name" value="DUF7595"/>
    <property type="match status" value="1"/>
</dbReference>
<organism evidence="2">
    <name type="scientific">Oryza sativa subsp. japonica</name>
    <name type="common">Rice</name>
    <dbReference type="NCBI Taxonomy" id="39947"/>
    <lineage>
        <taxon>Eukaryota</taxon>
        <taxon>Viridiplantae</taxon>
        <taxon>Streptophyta</taxon>
        <taxon>Embryophyta</taxon>
        <taxon>Tracheophyta</taxon>
        <taxon>Spermatophyta</taxon>
        <taxon>Magnoliopsida</taxon>
        <taxon>Liliopsida</taxon>
        <taxon>Poales</taxon>
        <taxon>Poaceae</taxon>
        <taxon>BOP clade</taxon>
        <taxon>Oryzoideae</taxon>
        <taxon>Oryzeae</taxon>
        <taxon>Oryzinae</taxon>
        <taxon>Oryza</taxon>
        <taxon>Oryza sativa</taxon>
    </lineage>
</organism>
<protein>
    <recommendedName>
        <fullName evidence="1">DUF7595 domain-containing protein</fullName>
    </recommendedName>
</protein>
<evidence type="ECO:0000259" key="1">
    <source>
        <dbReference type="Pfam" id="PF24523"/>
    </source>
</evidence>
<evidence type="ECO:0000313" key="2">
    <source>
        <dbReference type="EMBL" id="BAB67911.1"/>
    </source>
</evidence>
<dbReference type="Proteomes" id="UP000817658">
    <property type="component" value="Chromosome 1"/>
</dbReference>
<name>Q943G2_ORYSJ</name>
<dbReference type="PANTHER" id="PTHR36140">
    <property type="entry name" value="F-BOX DOMAIN-CONTAINING PROTEIN-RELATED"/>
    <property type="match status" value="1"/>
</dbReference>
<dbReference type="EMBL" id="AP003237">
    <property type="protein sequence ID" value="BAB67911.1"/>
    <property type="molecule type" value="Genomic_DNA"/>
</dbReference>
<sequence length="452" mass="49404">MPPLRQGRARAAAAARPSPYRGGWLSRRCRSSGADTAEYDANGTSLTDDALAATFTRLPNAADVVRCAATCRRWASVVAKEANALSRALPLLPGRALGFFHKEQDAAAVATTRKRKRRAIIVDYSTPPCFVPTAFGSRLLGYNLPSASALPLGVQTDALGLLDLSLSRPVASRNGRLVLELQSEEHVNDGKLNLCVCNPMTGDVAVLPPLSGKDRPRMYACTLLTDADIDQPPPSANFFRVLIVYNRDRFTAFRSYSSDTGSWSMEAKKTPGPKLTNWDLGKLGHGIVLHAVAYWPLRRTTLAPTQVRMPLDGIISTIQQFRLLGVTPERKLCFIDAANSSGYVGLASMVFETTGDDMCGGAGEWVRKGGIGQLRRQFKIKSADASKLRWFCEKSCTLLFTLGKGSSPWTFALNLGTKKIEKLTTGVDCNWWRNFVGYEMDAAAYLMSIARR</sequence>
<reference evidence="4" key="2">
    <citation type="journal article" date="2005" name="Nature">
        <title>The map-based sequence of the rice genome.</title>
        <authorList>
            <consortium name="International rice genome sequencing project (IRGSP)"/>
            <person name="Matsumoto T."/>
            <person name="Wu J."/>
            <person name="Kanamori H."/>
            <person name="Katayose Y."/>
            <person name="Fujisawa M."/>
            <person name="Namiki N."/>
            <person name="Mizuno H."/>
            <person name="Yamamoto K."/>
            <person name="Antonio B.A."/>
            <person name="Baba T."/>
            <person name="Sakata K."/>
            <person name="Nagamura Y."/>
            <person name="Aoki H."/>
            <person name="Arikawa K."/>
            <person name="Arita K."/>
            <person name="Bito T."/>
            <person name="Chiden Y."/>
            <person name="Fujitsuka N."/>
            <person name="Fukunaka R."/>
            <person name="Hamada M."/>
            <person name="Harada C."/>
            <person name="Hayashi A."/>
            <person name="Hijishita S."/>
            <person name="Honda M."/>
            <person name="Hosokawa S."/>
            <person name="Ichikawa Y."/>
            <person name="Idonuma A."/>
            <person name="Iijima M."/>
            <person name="Ikeda M."/>
            <person name="Ikeno M."/>
            <person name="Ito K."/>
            <person name="Ito S."/>
            <person name="Ito T."/>
            <person name="Ito Y."/>
            <person name="Ito Y."/>
            <person name="Iwabuchi A."/>
            <person name="Kamiya K."/>
            <person name="Karasawa W."/>
            <person name="Kurita K."/>
            <person name="Katagiri S."/>
            <person name="Kikuta A."/>
            <person name="Kobayashi H."/>
            <person name="Kobayashi N."/>
            <person name="Machita K."/>
            <person name="Maehara T."/>
            <person name="Masukawa M."/>
            <person name="Mizubayashi T."/>
            <person name="Mukai Y."/>
            <person name="Nagasaki H."/>
            <person name="Nagata Y."/>
            <person name="Naito S."/>
            <person name="Nakashima M."/>
            <person name="Nakama Y."/>
            <person name="Nakamichi Y."/>
            <person name="Nakamura M."/>
            <person name="Meguro A."/>
            <person name="Negishi M."/>
            <person name="Ohta I."/>
            <person name="Ohta T."/>
            <person name="Okamoto M."/>
            <person name="Ono N."/>
            <person name="Saji S."/>
            <person name="Sakaguchi M."/>
            <person name="Sakai K."/>
            <person name="Shibata M."/>
            <person name="Shimokawa T."/>
            <person name="Song J."/>
            <person name="Takazaki Y."/>
            <person name="Terasawa K."/>
            <person name="Tsugane M."/>
            <person name="Tsuji K."/>
            <person name="Ueda S."/>
            <person name="Waki K."/>
            <person name="Yamagata H."/>
            <person name="Yamamoto M."/>
            <person name="Yamamoto S."/>
            <person name="Yamane H."/>
            <person name="Yoshiki S."/>
            <person name="Yoshihara R."/>
            <person name="Yukawa K."/>
            <person name="Zhong H."/>
            <person name="Yano M."/>
            <person name="Yuan Q."/>
            <person name="Ouyang S."/>
            <person name="Liu J."/>
            <person name="Jones K.M."/>
            <person name="Gansberger K."/>
            <person name="Moffat K."/>
            <person name="Hill J."/>
            <person name="Bera J."/>
            <person name="Fadrosh D."/>
            <person name="Jin S."/>
            <person name="Johri S."/>
            <person name="Kim M."/>
            <person name="Overton L."/>
            <person name="Reardon M."/>
            <person name="Tsitrin T."/>
            <person name="Vuong H."/>
            <person name="Weaver B."/>
            <person name="Ciecko A."/>
            <person name="Tallon L."/>
            <person name="Jackson J."/>
            <person name="Pai G."/>
            <person name="Aken S.V."/>
            <person name="Utterback T."/>
            <person name="Reidmuller S."/>
            <person name="Feldblyum T."/>
            <person name="Hsiao J."/>
            <person name="Zismann V."/>
            <person name="Iobst S."/>
            <person name="de Vazeille A.R."/>
            <person name="Buell C.R."/>
            <person name="Ying K."/>
            <person name="Li Y."/>
            <person name="Lu T."/>
            <person name="Huang Y."/>
            <person name="Zhao Q."/>
            <person name="Feng Q."/>
            <person name="Zhang L."/>
            <person name="Zhu J."/>
            <person name="Weng Q."/>
            <person name="Mu J."/>
            <person name="Lu Y."/>
            <person name="Fan D."/>
            <person name="Liu Y."/>
            <person name="Guan J."/>
            <person name="Zhang Y."/>
            <person name="Yu S."/>
            <person name="Liu X."/>
            <person name="Zhang Y."/>
            <person name="Hong G."/>
            <person name="Han B."/>
            <person name="Choisne N."/>
            <person name="Demange N."/>
            <person name="Orjeda G."/>
            <person name="Samain S."/>
            <person name="Cattolico L."/>
            <person name="Pelletier E."/>
            <person name="Couloux A."/>
            <person name="Segurens B."/>
            <person name="Wincker P."/>
            <person name="D'Hont A."/>
            <person name="Scarpelli C."/>
            <person name="Weissenbach J."/>
            <person name="Salanoubat M."/>
            <person name="Quetier F."/>
            <person name="Yu Y."/>
            <person name="Kim H.R."/>
            <person name="Rambo T."/>
            <person name="Currie J."/>
            <person name="Collura K."/>
            <person name="Luo M."/>
            <person name="Yang T."/>
            <person name="Ammiraju J.S.S."/>
            <person name="Engler F."/>
            <person name="Soderlund C."/>
            <person name="Wing R.A."/>
            <person name="Palmer L.E."/>
            <person name="de la Bastide M."/>
            <person name="Spiegel L."/>
            <person name="Nascimento L."/>
            <person name="Zutavern T."/>
            <person name="O'Shaughnessy A."/>
            <person name="Dike S."/>
            <person name="Dedhia N."/>
            <person name="Preston R."/>
            <person name="Balija V."/>
            <person name="McCombie W.R."/>
            <person name="Chow T."/>
            <person name="Chen H."/>
            <person name="Chung M."/>
            <person name="Chen C."/>
            <person name="Shaw J."/>
            <person name="Wu H."/>
            <person name="Hsiao K."/>
            <person name="Chao Y."/>
            <person name="Chu M."/>
            <person name="Cheng C."/>
            <person name="Hour A."/>
            <person name="Lee P."/>
            <person name="Lin S."/>
            <person name="Lin Y."/>
            <person name="Liou J."/>
            <person name="Liu S."/>
            <person name="Hsing Y."/>
            <person name="Raghuvanshi S."/>
            <person name="Mohanty A."/>
            <person name="Bharti A.K."/>
            <person name="Gaur A."/>
            <person name="Gupta V."/>
            <person name="Kumar D."/>
            <person name="Ravi V."/>
            <person name="Vij S."/>
            <person name="Kapur A."/>
            <person name="Khurana P."/>
            <person name="Khurana P."/>
            <person name="Khurana J.P."/>
            <person name="Tyagi A.K."/>
            <person name="Gaikwad K."/>
            <person name="Singh A."/>
            <person name="Dalal V."/>
            <person name="Srivastava S."/>
            <person name="Dixit A."/>
            <person name="Pal A.K."/>
            <person name="Ghazi I.A."/>
            <person name="Yadav M."/>
            <person name="Pandit A."/>
            <person name="Bhargava A."/>
            <person name="Sureshbabu K."/>
            <person name="Batra K."/>
            <person name="Sharma T.R."/>
            <person name="Mohapatra T."/>
            <person name="Singh N.K."/>
            <person name="Messing J."/>
            <person name="Nelson A.B."/>
            <person name="Fuks G."/>
            <person name="Kavchok S."/>
            <person name="Keizer G."/>
            <person name="Linton E."/>
            <person name="Llaca V."/>
            <person name="Song R."/>
            <person name="Tanyolac B."/>
            <person name="Young S."/>
            <person name="Ho-Il K."/>
            <person name="Hahn J.H."/>
            <person name="Sangsakoo G."/>
            <person name="Vanavichit A."/>
            <person name="de Mattos Luiz.A.T."/>
            <person name="Zimmer P.D."/>
            <person name="Malone G."/>
            <person name="Dellagostin O."/>
            <person name="de Oliveira A.C."/>
            <person name="Bevan M."/>
            <person name="Bancroft I."/>
            <person name="Minx P."/>
            <person name="Cordum H."/>
            <person name="Wilson R."/>
            <person name="Cheng Z."/>
            <person name="Jin W."/>
            <person name="Jiang J."/>
            <person name="Leong S.A."/>
            <person name="Iwama H."/>
            <person name="Gojobori T."/>
            <person name="Itoh T."/>
            <person name="Niimura Y."/>
            <person name="Fujii Y."/>
            <person name="Habara T."/>
            <person name="Sakai H."/>
            <person name="Sato Y."/>
            <person name="Wilson G."/>
            <person name="Kumar K."/>
            <person name="McCouch S."/>
            <person name="Juretic N."/>
            <person name="Hoen D."/>
            <person name="Wright S."/>
            <person name="Bruskiewich R."/>
            <person name="Bureau T."/>
            <person name="Miyao A."/>
            <person name="Hirochika H."/>
            <person name="Nishikawa T."/>
            <person name="Kadowaki K."/>
            <person name="Sugiura M."/>
            <person name="Burr B."/>
            <person name="Sasaki T."/>
        </authorList>
    </citation>
    <scope>NUCLEOTIDE SEQUENCE [LARGE SCALE GENOMIC DNA]</scope>
    <source>
        <strain evidence="4">cv. Nipponbare</strain>
    </source>
</reference>
<dbReference type="SUPFAM" id="SSF81383">
    <property type="entry name" value="F-box domain"/>
    <property type="match status" value="1"/>
</dbReference>
<dbReference type="InterPro" id="IPR056016">
    <property type="entry name" value="DUF7595"/>
</dbReference>
<gene>
    <name evidence="2" type="ORF">P0046E05.26</name>
    <name evidence="3" type="ORF">P0435B05.7</name>
</gene>
<evidence type="ECO:0000313" key="4">
    <source>
        <dbReference type="Proteomes" id="UP000000763"/>
    </source>
</evidence>